<evidence type="ECO:0000259" key="2">
    <source>
        <dbReference type="Pfam" id="PF25023"/>
    </source>
</evidence>
<dbReference type="InterPro" id="IPR006530">
    <property type="entry name" value="YD"/>
</dbReference>
<keyword evidence="1" id="KW-0677">Repeat</keyword>
<keyword evidence="4" id="KW-1185">Reference proteome</keyword>
<dbReference type="Gene3D" id="2.180.10.10">
    <property type="entry name" value="RHS repeat-associated core"/>
    <property type="match status" value="2"/>
</dbReference>
<dbReference type="InterPro" id="IPR050708">
    <property type="entry name" value="T6SS_VgrG/RHS"/>
</dbReference>
<dbReference type="Proteomes" id="UP000019426">
    <property type="component" value="Chromosome M2/40_rep2"/>
</dbReference>
<evidence type="ECO:0000256" key="1">
    <source>
        <dbReference type="ARBA" id="ARBA00022737"/>
    </source>
</evidence>
<dbReference type="InterPro" id="IPR056823">
    <property type="entry name" value="TEN-like_YD-shell"/>
</dbReference>
<dbReference type="HOGENOM" id="CLU_330582_0_0_9"/>
<dbReference type="RefSeq" id="WP_051483900.1">
    <property type="nucleotide sequence ID" value="NZ_HG917869.1"/>
</dbReference>
<feature type="domain" description="Teneurin-like YD-shell" evidence="2">
    <location>
        <begin position="228"/>
        <end position="508"/>
    </location>
</feature>
<dbReference type="PATRIC" id="fig|1216932.3.peg.3157"/>
<dbReference type="KEGG" id="clt:CM240_3187"/>
<accession>W6S314</accession>
<dbReference type="Pfam" id="PF25023">
    <property type="entry name" value="TEN_YD-shell"/>
    <property type="match status" value="1"/>
</dbReference>
<dbReference type="PANTHER" id="PTHR32305">
    <property type="match status" value="1"/>
</dbReference>
<protein>
    <recommendedName>
        <fullName evidence="2">Teneurin-like YD-shell domain-containing protein</fullName>
    </recommendedName>
</protein>
<dbReference type="eggNOG" id="COG3209">
    <property type="taxonomic scope" value="Bacteria"/>
</dbReference>
<dbReference type="InterPro" id="IPR022385">
    <property type="entry name" value="Rhs_assc_core"/>
</dbReference>
<dbReference type="PANTHER" id="PTHR32305:SF15">
    <property type="entry name" value="PROTEIN RHSA-RELATED"/>
    <property type="match status" value="1"/>
</dbReference>
<sequence length="867" mass="96372">MLTQTDGKGNVTTYQYNVGNKVSKKISSGENEETYTYYGDGSLKTKVDRNSVVAEYIYDILGRKIEEKVGDSVVKYTYDNNNNILTITNSEGTTTRTYDELNSVTSKTVPYIGKTTYDYDVTEGIENLQDGYYGEITIDPKGNKVIKIYDKVGRLVEVRAGEDITKYSYYDNGSLQKVTLSNGYSEEYTYNEDNTLKLLENKNAEGTVIESFSYTYDGAKNILTKVDCKGITTYAYDSLNRLWKVTEPTGKVTSYTYDEAGNRASETVTESSKTTLNTYSYDGRNRLVSIRTSINNIISEMVEYTYDNNGNQLSKVETTYVDGTITYEGITTYSYDVYNQLIEINTASGVHETYTYNSEGYRDSKTSNGKVIRYLYEGDKVILEVDGDNNEKARSVYGSKLISRTINGENLYYLYNGHGDVTKLVNSKGKEVASYYYDAFGEIVESSGEADNPIRYAGYQYDEATGLYYLNARMYDPTVARFLQEDTYTGDVKDPLSLNLYTYCHNNPLIYDDPTGHILDTILDVVSIGYDIVELCKNPKSISNWVSLGADIGCALLPVATGGGAAVRAGSKAAKTASKGKKASKAAKAASKGKKASKAAKTVSKASKVKKTYSAAKKAKDTYKAVKNGVKSVSTVKDLATKGSKAIDAVKTVNKLEDLSKLDNIKNIDKISEITNKIDNVKDISNNLKNVDNLNNLPVKYENRLPVEYNEDFAKFQNDPLGYMKSNGIGGTKGGSNPKTMSWNEFQSANAGKYDNAGMSDAWKQYKDANGIGGKTTTIGSHGNSLSNLNTNYGYALVDKDTGEILKFGETIHPNTRYTQEFLDNNNATMKILESGSKADIHNWQHDMIVYYYNKYKMLPPLNKSRW</sequence>
<dbReference type="NCBIfam" id="TIGR01643">
    <property type="entry name" value="YD_repeat_2x"/>
    <property type="match status" value="2"/>
</dbReference>
<name>W6S314_9CLOT</name>
<gene>
    <name evidence="3" type="ORF">CM240_3187</name>
</gene>
<dbReference type="STRING" id="1216932.CM240_3187"/>
<evidence type="ECO:0000313" key="3">
    <source>
        <dbReference type="EMBL" id="CDM70304.1"/>
    </source>
</evidence>
<evidence type="ECO:0000313" key="4">
    <source>
        <dbReference type="Proteomes" id="UP000019426"/>
    </source>
</evidence>
<proteinExistence type="predicted"/>
<dbReference type="OrthoDB" id="1899157at2"/>
<organism evidence="3 4">
    <name type="scientific">Clostridium bornimense</name>
    <dbReference type="NCBI Taxonomy" id="1216932"/>
    <lineage>
        <taxon>Bacteria</taxon>
        <taxon>Bacillati</taxon>
        <taxon>Bacillota</taxon>
        <taxon>Clostridia</taxon>
        <taxon>Eubacteriales</taxon>
        <taxon>Clostridiaceae</taxon>
        <taxon>Clostridium</taxon>
    </lineage>
</organism>
<dbReference type="EMBL" id="HG917869">
    <property type="protein sequence ID" value="CDM70304.1"/>
    <property type="molecule type" value="Genomic_DNA"/>
</dbReference>
<reference evidence="3 4" key="1">
    <citation type="submission" date="2013-11" db="EMBL/GenBank/DDBJ databases">
        <title>Complete genome sequence of Clostridum sp. M2/40.</title>
        <authorList>
            <person name="Wibberg D."/>
            <person name="Puehler A."/>
            <person name="Schlueter A."/>
        </authorList>
    </citation>
    <scope>NUCLEOTIDE SEQUENCE [LARGE SCALE GENOMIC DNA]</scope>
    <source>
        <strain evidence="4">M2/40</strain>
    </source>
</reference>
<dbReference type="AlphaFoldDB" id="W6S314"/>
<dbReference type="NCBIfam" id="TIGR03696">
    <property type="entry name" value="Rhs_assc_core"/>
    <property type="match status" value="1"/>
</dbReference>